<sequence length="131" mass="14850">MVCNQFINFLLINEDFPPPPLTEATVLKRSYIAFLNGEIHLKGNRGVGEHHRRRLLPHTVAKSRSLIVGEPSFYLFGFIMYSSHSCEGAKNTVELSRGTTDLKGDRTLTAAFGRRLLTRRCTVPTYTLRLK</sequence>
<comment type="caution">
    <text evidence="1">The sequence shown here is derived from an EMBL/GenBank/DDBJ whole genome shotgun (WGS) entry which is preliminary data.</text>
</comment>
<proteinExistence type="predicted"/>
<evidence type="ECO:0008006" key="3">
    <source>
        <dbReference type="Google" id="ProtNLM"/>
    </source>
</evidence>
<gene>
    <name evidence="1" type="ORF">HID58_068256</name>
</gene>
<dbReference type="EMBL" id="JAGKQM010000015">
    <property type="protein sequence ID" value="KAH0880862.1"/>
    <property type="molecule type" value="Genomic_DNA"/>
</dbReference>
<accession>A0ABQ7ZKT7</accession>
<evidence type="ECO:0000313" key="1">
    <source>
        <dbReference type="EMBL" id="KAH0880862.1"/>
    </source>
</evidence>
<keyword evidence="2" id="KW-1185">Reference proteome</keyword>
<organism evidence="1 2">
    <name type="scientific">Brassica napus</name>
    <name type="common">Rape</name>
    <dbReference type="NCBI Taxonomy" id="3708"/>
    <lineage>
        <taxon>Eukaryota</taxon>
        <taxon>Viridiplantae</taxon>
        <taxon>Streptophyta</taxon>
        <taxon>Embryophyta</taxon>
        <taxon>Tracheophyta</taxon>
        <taxon>Spermatophyta</taxon>
        <taxon>Magnoliopsida</taxon>
        <taxon>eudicotyledons</taxon>
        <taxon>Gunneridae</taxon>
        <taxon>Pentapetalae</taxon>
        <taxon>rosids</taxon>
        <taxon>malvids</taxon>
        <taxon>Brassicales</taxon>
        <taxon>Brassicaceae</taxon>
        <taxon>Brassiceae</taxon>
        <taxon>Brassica</taxon>
    </lineage>
</organism>
<protein>
    <recommendedName>
        <fullName evidence="3">Dirigent protein</fullName>
    </recommendedName>
</protein>
<feature type="non-terminal residue" evidence="1">
    <location>
        <position position="131"/>
    </location>
</feature>
<dbReference type="Proteomes" id="UP000824890">
    <property type="component" value="Unassembled WGS sequence"/>
</dbReference>
<name>A0ABQ7ZKT7_BRANA</name>
<reference evidence="1 2" key="1">
    <citation type="submission" date="2021-05" db="EMBL/GenBank/DDBJ databases">
        <title>Genome Assembly of Synthetic Allotetraploid Brassica napus Reveals Homoeologous Exchanges between Subgenomes.</title>
        <authorList>
            <person name="Davis J.T."/>
        </authorList>
    </citation>
    <scope>NUCLEOTIDE SEQUENCE [LARGE SCALE GENOMIC DNA]</scope>
    <source>
        <strain evidence="2">cv. Da-Ae</strain>
        <tissue evidence="1">Seedling</tissue>
    </source>
</reference>
<evidence type="ECO:0000313" key="2">
    <source>
        <dbReference type="Proteomes" id="UP000824890"/>
    </source>
</evidence>